<organism evidence="11">
    <name type="scientific">Soboliphyme baturini</name>
    <dbReference type="NCBI Taxonomy" id="241478"/>
    <lineage>
        <taxon>Eukaryota</taxon>
        <taxon>Metazoa</taxon>
        <taxon>Ecdysozoa</taxon>
        <taxon>Nematoda</taxon>
        <taxon>Enoplea</taxon>
        <taxon>Dorylaimia</taxon>
        <taxon>Dioctophymatida</taxon>
        <taxon>Dioctophymatoidea</taxon>
        <taxon>Soboliphymatidae</taxon>
        <taxon>Soboliphyme</taxon>
    </lineage>
</organism>
<keyword evidence="7" id="KW-0732">Signal</keyword>
<gene>
    <name evidence="9" type="ORF">SBAD_LOCUS7043</name>
</gene>
<accession>A0A183ITU6</accession>
<feature type="signal peptide" evidence="7">
    <location>
        <begin position="1"/>
        <end position="15"/>
    </location>
</feature>
<evidence type="ECO:0000256" key="2">
    <source>
        <dbReference type="ARBA" id="ARBA00008219"/>
    </source>
</evidence>
<dbReference type="GO" id="GO:0005743">
    <property type="term" value="C:mitochondrial inner membrane"/>
    <property type="evidence" value="ECO:0007669"/>
    <property type="project" value="TreeGrafter"/>
</dbReference>
<evidence type="ECO:0000313" key="9">
    <source>
        <dbReference type="EMBL" id="VDP11656.1"/>
    </source>
</evidence>
<evidence type="ECO:0000259" key="8">
    <source>
        <dbReference type="Pfam" id="PF12862"/>
    </source>
</evidence>
<dbReference type="GO" id="GO:0034551">
    <property type="term" value="P:mitochondrial respiratory chain complex III assembly"/>
    <property type="evidence" value="ECO:0007669"/>
    <property type="project" value="InterPro"/>
</dbReference>
<keyword evidence="5" id="KW-0809">Transit peptide</keyword>
<dbReference type="PANTHER" id="PTHR13143">
    <property type="entry name" value="TETRATRICOPEPTIDE REPEAT PROTEIN 19"/>
    <property type="match status" value="1"/>
</dbReference>
<dbReference type="InterPro" id="IPR011990">
    <property type="entry name" value="TPR-like_helical_dom_sf"/>
</dbReference>
<dbReference type="SUPFAM" id="SSF48452">
    <property type="entry name" value="TPR-like"/>
    <property type="match status" value="1"/>
</dbReference>
<dbReference type="Pfam" id="PF13424">
    <property type="entry name" value="TPR_12"/>
    <property type="match status" value="1"/>
</dbReference>
<comment type="similarity">
    <text evidence="2">Belongs to the TTC19 family.</text>
</comment>
<evidence type="ECO:0000313" key="11">
    <source>
        <dbReference type="WBParaSite" id="SBAD_0000730901-mRNA-1"/>
    </source>
</evidence>
<keyword evidence="6" id="KW-0496">Mitochondrion</keyword>
<feature type="domain" description="Anaphase-promoting complex subunit 5" evidence="8">
    <location>
        <begin position="76"/>
        <end position="119"/>
    </location>
</feature>
<name>A0A183ITU6_9BILA</name>
<dbReference type="Proteomes" id="UP000270296">
    <property type="component" value="Unassembled WGS sequence"/>
</dbReference>
<evidence type="ECO:0000256" key="3">
    <source>
        <dbReference type="ARBA" id="ARBA00022737"/>
    </source>
</evidence>
<feature type="domain" description="Anaphase-promoting complex subunit 5" evidence="8">
    <location>
        <begin position="305"/>
        <end position="344"/>
    </location>
</feature>
<dbReference type="InterPro" id="IPR026000">
    <property type="entry name" value="Apc5_dom"/>
</dbReference>
<dbReference type="OrthoDB" id="5986190at2759"/>
<sequence>MMFATFFATLSCSYATVLRFCSLCVCSLSDVELNVSLFRQRTFQTPAGFCLLGIWARLFSARKPESSDEVLKLISSARVLVTDKKYEEAAEVLHEALKKAQEQNDQNAINYIYDFLANIYYYLGDLEKAKAVFIDLMSRLLSSGTPKTDCSIVEISLKLADIYVQEGDLEKAEAGFKFCVETQKRNVEQAEQAFLAVDTFGKKSIDIYALYGMVLETYAGFLVSTSRVEEGVECINRALELAREVYSPLHPQIVTILNNFGCKCLQHRHFETAKRYISEAVKRAQMISELAHRLPSYYCNYAEALWHCGEQALALETTKKAAKVAEELKDEETLSRVNEYLASLVADVSR</sequence>
<feature type="chain" id="PRO_5043140209" evidence="7">
    <location>
        <begin position="16"/>
        <end position="350"/>
    </location>
</feature>
<keyword evidence="4" id="KW-0802">TPR repeat</keyword>
<evidence type="ECO:0000313" key="10">
    <source>
        <dbReference type="Proteomes" id="UP000270296"/>
    </source>
</evidence>
<dbReference type="Pfam" id="PF12862">
    <property type="entry name" value="ANAPC5"/>
    <property type="match status" value="2"/>
</dbReference>
<evidence type="ECO:0000256" key="7">
    <source>
        <dbReference type="SAM" id="SignalP"/>
    </source>
</evidence>
<dbReference type="InterPro" id="IPR040395">
    <property type="entry name" value="TTC19"/>
</dbReference>
<comment type="subcellular location">
    <subcellularLocation>
        <location evidence="1">Mitochondrion</location>
    </subcellularLocation>
</comment>
<reference evidence="9 10" key="2">
    <citation type="submission" date="2018-11" db="EMBL/GenBank/DDBJ databases">
        <authorList>
            <consortium name="Pathogen Informatics"/>
        </authorList>
    </citation>
    <scope>NUCLEOTIDE SEQUENCE [LARGE SCALE GENOMIC DNA]</scope>
</reference>
<dbReference type="EMBL" id="UZAM01010272">
    <property type="protein sequence ID" value="VDP11656.1"/>
    <property type="molecule type" value="Genomic_DNA"/>
</dbReference>
<dbReference type="PANTHER" id="PTHR13143:SF6">
    <property type="entry name" value="TETRATRICOPEPTIDE REPEAT PROTEIN 19, MITOCHONDRIAL"/>
    <property type="match status" value="1"/>
</dbReference>
<keyword evidence="10" id="KW-1185">Reference proteome</keyword>
<dbReference type="AlphaFoldDB" id="A0A183ITU6"/>
<evidence type="ECO:0000256" key="5">
    <source>
        <dbReference type="ARBA" id="ARBA00022946"/>
    </source>
</evidence>
<evidence type="ECO:0000256" key="4">
    <source>
        <dbReference type="ARBA" id="ARBA00022803"/>
    </source>
</evidence>
<dbReference type="WBParaSite" id="SBAD_0000730901-mRNA-1">
    <property type="protein sequence ID" value="SBAD_0000730901-mRNA-1"/>
    <property type="gene ID" value="SBAD_0000730901"/>
</dbReference>
<dbReference type="Gene3D" id="1.25.40.10">
    <property type="entry name" value="Tetratricopeptide repeat domain"/>
    <property type="match status" value="2"/>
</dbReference>
<proteinExistence type="inferred from homology"/>
<reference evidence="11" key="1">
    <citation type="submission" date="2016-06" db="UniProtKB">
        <authorList>
            <consortium name="WormBaseParasite"/>
        </authorList>
    </citation>
    <scope>IDENTIFICATION</scope>
</reference>
<evidence type="ECO:0000256" key="1">
    <source>
        <dbReference type="ARBA" id="ARBA00004173"/>
    </source>
</evidence>
<protein>
    <submittedName>
        <fullName evidence="11">Tetratricopeptide repeat protein 19, mitochondrial</fullName>
    </submittedName>
</protein>
<keyword evidence="3" id="KW-0677">Repeat</keyword>
<evidence type="ECO:0000256" key="6">
    <source>
        <dbReference type="ARBA" id="ARBA00023128"/>
    </source>
</evidence>